<reference evidence="1 2" key="1">
    <citation type="submission" date="2020-02" db="EMBL/GenBank/DDBJ databases">
        <title>Pseudoroseicyclus tamarix, sp. nov., isolated from offshore sediment of a Tamarix chinensis forest.</title>
        <authorList>
            <person name="Gai Y."/>
        </authorList>
    </citation>
    <scope>NUCLEOTIDE SEQUENCE [LARGE SCALE GENOMIC DNA]</scope>
    <source>
        <strain evidence="1 2">CLL3-39</strain>
    </source>
</reference>
<dbReference type="AlphaFoldDB" id="A0A6B2JZG8"/>
<sequence length="116" mass="12225">MARLTSSRLAAGVWHGELAGRPPERLMATHLGRALEGLQVDRHESGASLHLPVPADMVSDGVQTCLIADAGTGETVASFTLVAGQPLAEDLRAEVETLRAEMELLKSILRRMGGAG</sequence>
<protein>
    <submittedName>
        <fullName evidence="1">Uncharacterized protein</fullName>
    </submittedName>
</protein>
<keyword evidence="2" id="KW-1185">Reference proteome</keyword>
<dbReference type="RefSeq" id="WP_163889079.1">
    <property type="nucleotide sequence ID" value="NZ_JAAFYS010000001.1"/>
</dbReference>
<dbReference type="EMBL" id="JAAGAB010000001">
    <property type="protein sequence ID" value="NDU99515.1"/>
    <property type="molecule type" value="Genomic_DNA"/>
</dbReference>
<name>A0A6B2JZG8_9RHOB</name>
<evidence type="ECO:0000313" key="1">
    <source>
        <dbReference type="EMBL" id="NDU99515.1"/>
    </source>
</evidence>
<proteinExistence type="predicted"/>
<comment type="caution">
    <text evidence="1">The sequence shown here is derived from an EMBL/GenBank/DDBJ whole genome shotgun (WGS) entry which is preliminary data.</text>
</comment>
<gene>
    <name evidence="1" type="ORF">GZA08_00845</name>
</gene>
<organism evidence="1 2">
    <name type="scientific">Pseudoroseicyclus tamaricis</name>
    <dbReference type="NCBI Taxonomy" id="2705421"/>
    <lineage>
        <taxon>Bacteria</taxon>
        <taxon>Pseudomonadati</taxon>
        <taxon>Pseudomonadota</taxon>
        <taxon>Alphaproteobacteria</taxon>
        <taxon>Rhodobacterales</taxon>
        <taxon>Paracoccaceae</taxon>
        <taxon>Pseudoroseicyclus</taxon>
    </lineage>
</organism>
<dbReference type="Proteomes" id="UP000474757">
    <property type="component" value="Unassembled WGS sequence"/>
</dbReference>
<evidence type="ECO:0000313" key="2">
    <source>
        <dbReference type="Proteomes" id="UP000474757"/>
    </source>
</evidence>
<accession>A0A6B2JZG8</accession>